<evidence type="ECO:0000313" key="2">
    <source>
        <dbReference type="Proteomes" id="UP000288805"/>
    </source>
</evidence>
<comment type="caution">
    <text evidence="1">The sequence shown here is derived from an EMBL/GenBank/DDBJ whole genome shotgun (WGS) entry which is preliminary data.</text>
</comment>
<dbReference type="EMBL" id="QGNW01000020">
    <property type="protein sequence ID" value="RVX14702.1"/>
    <property type="molecule type" value="Genomic_DNA"/>
</dbReference>
<dbReference type="Proteomes" id="UP000288805">
    <property type="component" value="Unassembled WGS sequence"/>
</dbReference>
<evidence type="ECO:0000313" key="1">
    <source>
        <dbReference type="EMBL" id="RVX14702.1"/>
    </source>
</evidence>
<protein>
    <submittedName>
        <fullName evidence="1">Uncharacterized protein</fullName>
    </submittedName>
</protein>
<reference evidence="1 2" key="1">
    <citation type="journal article" date="2018" name="PLoS Genet.">
        <title>Population sequencing reveals clonal diversity and ancestral inbreeding in the grapevine cultivar Chardonnay.</title>
        <authorList>
            <person name="Roach M.J."/>
            <person name="Johnson D.L."/>
            <person name="Bohlmann J."/>
            <person name="van Vuuren H.J."/>
            <person name="Jones S.J."/>
            <person name="Pretorius I.S."/>
            <person name="Schmidt S.A."/>
            <person name="Borneman A.R."/>
        </authorList>
    </citation>
    <scope>NUCLEOTIDE SEQUENCE [LARGE SCALE GENOMIC DNA]</scope>
    <source>
        <strain evidence="2">cv. Chardonnay</strain>
        <tissue evidence="1">Leaf</tissue>
    </source>
</reference>
<proteinExistence type="predicted"/>
<name>A0A438K0G0_VITVI</name>
<accession>A0A438K0G0</accession>
<organism evidence="1 2">
    <name type="scientific">Vitis vinifera</name>
    <name type="common">Grape</name>
    <dbReference type="NCBI Taxonomy" id="29760"/>
    <lineage>
        <taxon>Eukaryota</taxon>
        <taxon>Viridiplantae</taxon>
        <taxon>Streptophyta</taxon>
        <taxon>Embryophyta</taxon>
        <taxon>Tracheophyta</taxon>
        <taxon>Spermatophyta</taxon>
        <taxon>Magnoliopsida</taxon>
        <taxon>eudicotyledons</taxon>
        <taxon>Gunneridae</taxon>
        <taxon>Pentapetalae</taxon>
        <taxon>rosids</taxon>
        <taxon>Vitales</taxon>
        <taxon>Vitaceae</taxon>
        <taxon>Viteae</taxon>
        <taxon>Vitis</taxon>
    </lineage>
</organism>
<dbReference type="AlphaFoldDB" id="A0A438K0G0"/>
<sequence length="83" mass="9411">MELSAFVPISQSPLSFSELLHLGFFLYKMTAIHQPFSSKNVNLVTLLPCDSLICLYCILCTSPTARIRSNNMELKRRKFENAA</sequence>
<gene>
    <name evidence="1" type="ORF">CK203_011970</name>
</gene>